<dbReference type="PROSITE" id="PS51745">
    <property type="entry name" value="PB1"/>
    <property type="match status" value="1"/>
</dbReference>
<dbReference type="Pfam" id="PF00564">
    <property type="entry name" value="PB1"/>
    <property type="match status" value="1"/>
</dbReference>
<dbReference type="SMART" id="SM00666">
    <property type="entry name" value="PB1"/>
    <property type="match status" value="1"/>
</dbReference>
<dbReference type="OrthoDB" id="6270329at2759"/>
<gene>
    <name evidence="8" type="ORF">KP509_03G021700</name>
</gene>
<feature type="compositionally biased region" description="Polar residues" evidence="5">
    <location>
        <begin position="628"/>
        <end position="639"/>
    </location>
</feature>
<dbReference type="InterPro" id="IPR045012">
    <property type="entry name" value="NLP"/>
</dbReference>
<feature type="domain" description="RWP-RK" evidence="6">
    <location>
        <begin position="708"/>
        <end position="789"/>
    </location>
</feature>
<dbReference type="Proteomes" id="UP000825935">
    <property type="component" value="Chromosome 3"/>
</dbReference>
<dbReference type="PANTHER" id="PTHR32002:SF41">
    <property type="entry name" value="PROTEIN NLP8"/>
    <property type="match status" value="1"/>
</dbReference>
<dbReference type="Pfam" id="PF22922">
    <property type="entry name" value="GAF_NLP"/>
    <property type="match status" value="2"/>
</dbReference>
<dbReference type="CDD" id="cd06407">
    <property type="entry name" value="PB1_NLP"/>
    <property type="match status" value="1"/>
</dbReference>
<dbReference type="GO" id="GO:0003677">
    <property type="term" value="F:DNA binding"/>
    <property type="evidence" value="ECO:0007669"/>
    <property type="project" value="UniProtKB-KW"/>
</dbReference>
<evidence type="ECO:0000256" key="4">
    <source>
        <dbReference type="ARBA" id="ARBA00023242"/>
    </source>
</evidence>
<dbReference type="Gene3D" id="3.10.20.90">
    <property type="entry name" value="Phosphatidylinositol 3-kinase Catalytic Subunit, Chain A, domain 1"/>
    <property type="match status" value="1"/>
</dbReference>
<dbReference type="InterPro" id="IPR055081">
    <property type="entry name" value="NLP1-9_GAF"/>
</dbReference>
<evidence type="ECO:0000256" key="1">
    <source>
        <dbReference type="ARBA" id="ARBA00023015"/>
    </source>
</evidence>
<protein>
    <submittedName>
        <fullName evidence="8">Uncharacterized protein</fullName>
    </submittedName>
</protein>
<evidence type="ECO:0000313" key="9">
    <source>
        <dbReference type="Proteomes" id="UP000825935"/>
    </source>
</evidence>
<dbReference type="SUPFAM" id="SSF54277">
    <property type="entry name" value="CAD &amp; PB1 domains"/>
    <property type="match status" value="1"/>
</dbReference>
<keyword evidence="4" id="KW-0539">Nucleus</keyword>
<evidence type="ECO:0000256" key="3">
    <source>
        <dbReference type="ARBA" id="ARBA00023163"/>
    </source>
</evidence>
<proteinExistence type="predicted"/>
<dbReference type="InterPro" id="IPR034891">
    <property type="entry name" value="PB1_NLP"/>
</dbReference>
<dbReference type="PROSITE" id="PS51519">
    <property type="entry name" value="RWP_RK"/>
    <property type="match status" value="1"/>
</dbReference>
<sequence>MTRDNSAAPAKMLMHPSSEQQAELEQEPFDRKPELFSLNIGEVDDDSSNDFMHLDAIVAESTEEQWATLNSRDNSGTILANDTDLASTCFTSLSVVPLPPTGVPSFSAYSPSFSCFIESEGWVSPSRPNCFDVVQQPCISSMAVSSSQKFLSSAKSTCIVPPSSSRVLQSCTFAECGIKSSDIESTKHEERVKSVMLVESGSEAQFNFGTVTDANDVNMSLENLQSNLDDDQSGYCGMNSLDISSTATALMHSLNERLKSALCRYMSLSKGDVLVQVWLPQKNGEDTILTTHGKPFLLCHPTQCLSSYREISSHYTFSAEKGSTNASPGLPGRVFQKKVPEWTPNVQLYKKDEYLRVNDAERCDVRGSLAVPVLDRYSGTCVAVIELVMMLEKIEYRAEIEGLARALQEVNLSSTMSQACLPLQVQSESQRQVYAEIAEILMFTCQMHKLPLAQTWVPCFMNMNMNRDVITNSNGHGESDIGLCTGHSPFYLNDAAIRGFRQACSEHCLEKDQGVPGKAFISKHPFFSCDVKAYNKAEYPLVHYARVFGLGAAVAIRLRSIQTANDDYVIEFFLPQTCTKVDEQHAILNELSATMQCVCRSLRTITDEEMEMEQESYYVREGFDLNHSGSIDATQPQKMNSKRSKLYGPQSSDDSEQRQLSPDQKSDCQDAETRQHIKDPEGDVDDVSCLKNRSERHPSKGTPHAIRKKQMERRRVATEKNITFNELQRYFTGSLKDAAKHIGVCPTTLKRICRQHGISRWPCRKINKVNRSLEKLKGVIDSVQGVDGALKLGTLTTGCPLTTNVVSAKDLQISADAGAVPCVAMNNIAVPVKRSRFKSSSPESSCFPRISSGVAMPSVAPLKEILEIEAVPNTMKEQGLHVEVNDLHCDGVRGEEATSSNTKCEMMVHEMGDILKKQNQILFSEGELAMGCSTLHDCIQIPSRWDFQVTNHVEPGEQIAATGYSREADEGFVPTGVSSYYDSHLSRNLDCRVHGQSDALSALKNLVIDHLLPSEPNDEMVLDTSLDAGTAISAQVQEGSPCMQEFSPPLYLSQHHNSHSGSPLFSDTGNFSEEKKDVEEVPMTVIKATYRDDTVRFKLRPNSGYTKMLEEIAKRFKLKPHTFDIKYLDDEKEWVMLTCDADVFECYDIFKSSGSKYIKVMVRDAFNHIRDFSDESKP</sequence>
<name>A0A8T2UXS7_CERRI</name>
<dbReference type="OMA" id="DIGLCTG"/>
<comment type="caution">
    <text evidence="8">The sequence shown here is derived from an EMBL/GenBank/DDBJ whole genome shotgun (WGS) entry which is preliminary data.</text>
</comment>
<keyword evidence="1" id="KW-0805">Transcription regulation</keyword>
<keyword evidence="3" id="KW-0804">Transcription</keyword>
<accession>A0A8T2UXS7</accession>
<reference evidence="8" key="1">
    <citation type="submission" date="2021-08" db="EMBL/GenBank/DDBJ databases">
        <title>WGS assembly of Ceratopteris richardii.</title>
        <authorList>
            <person name="Marchant D.B."/>
            <person name="Chen G."/>
            <person name="Jenkins J."/>
            <person name="Shu S."/>
            <person name="Leebens-Mack J."/>
            <person name="Grimwood J."/>
            <person name="Schmutz J."/>
            <person name="Soltis P."/>
            <person name="Soltis D."/>
            <person name="Chen Z.-H."/>
        </authorList>
    </citation>
    <scope>NUCLEOTIDE SEQUENCE</scope>
    <source>
        <strain evidence="8">Whitten #5841</strain>
        <tissue evidence="8">Leaf</tissue>
    </source>
</reference>
<dbReference type="EMBL" id="CM035408">
    <property type="protein sequence ID" value="KAH7441021.1"/>
    <property type="molecule type" value="Genomic_DNA"/>
</dbReference>
<evidence type="ECO:0000259" key="7">
    <source>
        <dbReference type="PROSITE" id="PS51745"/>
    </source>
</evidence>
<feature type="compositionally biased region" description="Basic and acidic residues" evidence="5">
    <location>
        <begin position="664"/>
        <end position="681"/>
    </location>
</feature>
<feature type="region of interest" description="Disordered" evidence="5">
    <location>
        <begin position="628"/>
        <end position="712"/>
    </location>
</feature>
<keyword evidence="2" id="KW-0238">DNA-binding</keyword>
<dbReference type="InterPro" id="IPR000270">
    <property type="entry name" value="PB1_dom"/>
</dbReference>
<organism evidence="8 9">
    <name type="scientific">Ceratopteris richardii</name>
    <name type="common">Triangle waterfern</name>
    <dbReference type="NCBI Taxonomy" id="49495"/>
    <lineage>
        <taxon>Eukaryota</taxon>
        <taxon>Viridiplantae</taxon>
        <taxon>Streptophyta</taxon>
        <taxon>Embryophyta</taxon>
        <taxon>Tracheophyta</taxon>
        <taxon>Polypodiopsida</taxon>
        <taxon>Polypodiidae</taxon>
        <taxon>Polypodiales</taxon>
        <taxon>Pteridineae</taxon>
        <taxon>Pteridaceae</taxon>
        <taxon>Parkerioideae</taxon>
        <taxon>Ceratopteris</taxon>
    </lineage>
</organism>
<dbReference type="InterPro" id="IPR003035">
    <property type="entry name" value="RWP-RK_dom"/>
</dbReference>
<evidence type="ECO:0000259" key="6">
    <source>
        <dbReference type="PROSITE" id="PS51519"/>
    </source>
</evidence>
<dbReference type="InterPro" id="IPR053793">
    <property type="entry name" value="PB1-like"/>
</dbReference>
<dbReference type="AlphaFoldDB" id="A0A8T2UXS7"/>
<keyword evidence="9" id="KW-1185">Reference proteome</keyword>
<feature type="domain" description="PB1" evidence="7">
    <location>
        <begin position="1083"/>
        <end position="1165"/>
    </location>
</feature>
<dbReference type="Pfam" id="PF02042">
    <property type="entry name" value="RWP-RK"/>
    <property type="match status" value="1"/>
</dbReference>
<evidence type="ECO:0000256" key="2">
    <source>
        <dbReference type="ARBA" id="ARBA00023125"/>
    </source>
</evidence>
<dbReference type="GO" id="GO:0003700">
    <property type="term" value="F:DNA-binding transcription factor activity"/>
    <property type="evidence" value="ECO:0007669"/>
    <property type="project" value="InterPro"/>
</dbReference>
<dbReference type="PANTHER" id="PTHR32002">
    <property type="entry name" value="PROTEIN NLP8"/>
    <property type="match status" value="1"/>
</dbReference>
<evidence type="ECO:0000256" key="5">
    <source>
        <dbReference type="SAM" id="MobiDB-lite"/>
    </source>
</evidence>
<evidence type="ECO:0000313" key="8">
    <source>
        <dbReference type="EMBL" id="KAH7441021.1"/>
    </source>
</evidence>
<feature type="region of interest" description="Disordered" evidence="5">
    <location>
        <begin position="1"/>
        <end position="31"/>
    </location>
</feature>